<accession>A0A5P3AJN6</accession>
<evidence type="ECO:0008006" key="3">
    <source>
        <dbReference type="Google" id="ProtNLM"/>
    </source>
</evidence>
<keyword evidence="1" id="KW-0614">Plasmid</keyword>
<evidence type="ECO:0000313" key="1">
    <source>
        <dbReference type="EMBL" id="QEW29557.1"/>
    </source>
</evidence>
<gene>
    <name evidence="1" type="ORF">RIdsm_05402</name>
</gene>
<organism evidence="1 2">
    <name type="scientific">Roseovarius indicus</name>
    <dbReference type="NCBI Taxonomy" id="540747"/>
    <lineage>
        <taxon>Bacteria</taxon>
        <taxon>Pseudomonadati</taxon>
        <taxon>Pseudomonadota</taxon>
        <taxon>Alphaproteobacteria</taxon>
        <taxon>Rhodobacterales</taxon>
        <taxon>Roseobacteraceae</taxon>
        <taxon>Roseovarius</taxon>
    </lineage>
</organism>
<dbReference type="AlphaFoldDB" id="A0A5P3AJN6"/>
<dbReference type="Proteomes" id="UP000325785">
    <property type="component" value="Plasmid pRIdsm_01"/>
</dbReference>
<sequence length="213" mass="23990">MTLSLSASCNLQTKWLHTARRVASTRRSYTSSRGKTLHCRMPPCQNNLDRHHLTPGDIVSFRFPYLDEPEEGVSDPLPNARPCLVAEVDPETESALIVYGTSRGTRANTGYEIRVNHDLDVCGLSRPTRFVCSRRVRVSLCDRRFELCAPGTPVRGHLPELLSARLTRLRNLISGKYDGDEELRHVHEWIGANGVEDRQIVATIMRGRSRIAS</sequence>
<dbReference type="EMBL" id="CP031599">
    <property type="protein sequence ID" value="QEW29557.1"/>
    <property type="molecule type" value="Genomic_DNA"/>
</dbReference>
<dbReference type="KEGG" id="rid:RIdsm_05402"/>
<reference evidence="1 2" key="1">
    <citation type="submission" date="2018-08" db="EMBL/GenBank/DDBJ databases">
        <title>Genetic Globetrotter - A new plasmid hitch-hiking vast phylogenetic and geographic distances.</title>
        <authorList>
            <person name="Vollmers J."/>
            <person name="Petersen J."/>
        </authorList>
    </citation>
    <scope>NUCLEOTIDE SEQUENCE [LARGE SCALE GENOMIC DNA]</scope>
    <source>
        <strain evidence="1 2">DSM 26383</strain>
        <plasmid evidence="2">pridsm_01</plasmid>
    </source>
</reference>
<evidence type="ECO:0000313" key="2">
    <source>
        <dbReference type="Proteomes" id="UP000325785"/>
    </source>
</evidence>
<protein>
    <recommendedName>
        <fullName evidence="3">PemK-like protein</fullName>
    </recommendedName>
</protein>
<dbReference type="RefSeq" id="WP_143100522.1">
    <property type="nucleotide sequence ID" value="NZ_CP031599.1"/>
</dbReference>
<dbReference type="OrthoDB" id="8442627at2"/>
<name>A0A5P3AJN6_9RHOB</name>
<geneLocation type="plasmid" evidence="2">
    <name>pridsm_01</name>
</geneLocation>
<proteinExistence type="predicted"/>